<dbReference type="InterPro" id="IPR016181">
    <property type="entry name" value="Acyl_CoA_acyltransferase"/>
</dbReference>
<reference evidence="4" key="1">
    <citation type="journal article" date="2019" name="Int. J. Syst. Evol. Microbiol.">
        <title>The Global Catalogue of Microorganisms (GCM) 10K type strain sequencing project: providing services to taxonomists for standard genome sequencing and annotation.</title>
        <authorList>
            <consortium name="The Broad Institute Genomics Platform"/>
            <consortium name="The Broad Institute Genome Sequencing Center for Infectious Disease"/>
            <person name="Wu L."/>
            <person name="Ma J."/>
        </authorList>
    </citation>
    <scope>NUCLEOTIDE SEQUENCE [LARGE SCALE GENOMIC DNA]</scope>
    <source>
        <strain evidence="4">CGMCC 1.6964</strain>
    </source>
</reference>
<dbReference type="SUPFAM" id="SSF55729">
    <property type="entry name" value="Acyl-CoA N-acyltransferases (Nat)"/>
    <property type="match status" value="1"/>
</dbReference>
<sequence>MITIRFASQTDIPHIQSVARDACTATYSDIYPKTFIENFLNMAYSAENLQRSIERDEQLDNRSFLVAEWEGEVVGYAQTAKEGEDSYELLRIYIQPEYQHRGIGQRFLRRFLDHLAPSDKLFAWVAKENVMGRAFYEKNGFKHTEEMSEMIEGKARIQLKMELDCAAALDP</sequence>
<feature type="domain" description="N-acetyltransferase" evidence="2">
    <location>
        <begin position="2"/>
        <end position="164"/>
    </location>
</feature>
<organism evidence="3 4">
    <name type="scientific">Saccharibacillus kuerlensis</name>
    <dbReference type="NCBI Taxonomy" id="459527"/>
    <lineage>
        <taxon>Bacteria</taxon>
        <taxon>Bacillati</taxon>
        <taxon>Bacillota</taxon>
        <taxon>Bacilli</taxon>
        <taxon>Bacillales</taxon>
        <taxon>Paenibacillaceae</taxon>
        <taxon>Saccharibacillus</taxon>
    </lineage>
</organism>
<dbReference type="InterPro" id="IPR050769">
    <property type="entry name" value="NAT_camello-type"/>
</dbReference>
<dbReference type="CDD" id="cd04301">
    <property type="entry name" value="NAT_SF"/>
    <property type="match status" value="1"/>
</dbReference>
<dbReference type="Proteomes" id="UP000606653">
    <property type="component" value="Unassembled WGS sequence"/>
</dbReference>
<keyword evidence="4" id="KW-1185">Reference proteome</keyword>
<dbReference type="EMBL" id="BMLN01000015">
    <property type="protein sequence ID" value="GGO08363.1"/>
    <property type="molecule type" value="Genomic_DNA"/>
</dbReference>
<evidence type="ECO:0000313" key="3">
    <source>
        <dbReference type="EMBL" id="GGO08363.1"/>
    </source>
</evidence>
<dbReference type="Gene3D" id="3.40.630.30">
    <property type="match status" value="1"/>
</dbReference>
<keyword evidence="1" id="KW-0808">Transferase</keyword>
<comment type="caution">
    <text evidence="3">The sequence shown here is derived from an EMBL/GenBank/DDBJ whole genome shotgun (WGS) entry which is preliminary data.</text>
</comment>
<dbReference type="PROSITE" id="PS51186">
    <property type="entry name" value="GNAT"/>
    <property type="match status" value="1"/>
</dbReference>
<proteinExistence type="predicted"/>
<dbReference type="RefSeq" id="WP_018978900.1">
    <property type="nucleotide sequence ID" value="NZ_BMLN01000015.1"/>
</dbReference>
<evidence type="ECO:0000256" key="1">
    <source>
        <dbReference type="ARBA" id="ARBA00022679"/>
    </source>
</evidence>
<dbReference type="Pfam" id="PF00583">
    <property type="entry name" value="Acetyltransf_1"/>
    <property type="match status" value="1"/>
</dbReference>
<evidence type="ECO:0000313" key="4">
    <source>
        <dbReference type="Proteomes" id="UP000606653"/>
    </source>
</evidence>
<evidence type="ECO:0000259" key="2">
    <source>
        <dbReference type="PROSITE" id="PS51186"/>
    </source>
</evidence>
<gene>
    <name evidence="3" type="ORF">GCM10010969_37770</name>
</gene>
<dbReference type="PANTHER" id="PTHR13947:SF37">
    <property type="entry name" value="LD18367P"/>
    <property type="match status" value="1"/>
</dbReference>
<accession>A0ABQ2LAR0</accession>
<protein>
    <recommendedName>
        <fullName evidence="2">N-acetyltransferase domain-containing protein</fullName>
    </recommendedName>
</protein>
<dbReference type="PANTHER" id="PTHR13947">
    <property type="entry name" value="GNAT FAMILY N-ACETYLTRANSFERASE"/>
    <property type="match status" value="1"/>
</dbReference>
<name>A0ABQ2LAR0_9BACL</name>
<dbReference type="InterPro" id="IPR000182">
    <property type="entry name" value="GNAT_dom"/>
</dbReference>